<evidence type="ECO:0000256" key="10">
    <source>
        <dbReference type="SAM" id="MobiDB-lite"/>
    </source>
</evidence>
<dbReference type="InterPro" id="IPR017853">
    <property type="entry name" value="GH"/>
</dbReference>
<evidence type="ECO:0000313" key="11">
    <source>
        <dbReference type="EMBL" id="QJE95105.1"/>
    </source>
</evidence>
<keyword evidence="5" id="KW-0328">Glycosyltransferase</keyword>
<evidence type="ECO:0000256" key="1">
    <source>
        <dbReference type="ARBA" id="ARBA00000439"/>
    </source>
</evidence>
<dbReference type="Gene3D" id="3.20.20.80">
    <property type="entry name" value="Glycosidases"/>
    <property type="match status" value="1"/>
</dbReference>
<dbReference type="EMBL" id="CP051774">
    <property type="protein sequence ID" value="QJE95105.1"/>
    <property type="molecule type" value="Genomic_DNA"/>
</dbReference>
<proteinExistence type="inferred from homology"/>
<keyword evidence="6 11" id="KW-0808">Transferase</keyword>
<dbReference type="KEGG" id="luo:HHL09_04725"/>
<evidence type="ECO:0000256" key="3">
    <source>
        <dbReference type="ARBA" id="ARBA00012560"/>
    </source>
</evidence>
<dbReference type="SUPFAM" id="SSF51445">
    <property type="entry name" value="(Trans)glycosidases"/>
    <property type="match status" value="1"/>
</dbReference>
<evidence type="ECO:0000256" key="6">
    <source>
        <dbReference type="ARBA" id="ARBA00022679"/>
    </source>
</evidence>
<evidence type="ECO:0000256" key="7">
    <source>
        <dbReference type="ARBA" id="ARBA00023277"/>
    </source>
</evidence>
<dbReference type="GO" id="GO:0004134">
    <property type="term" value="F:4-alpha-glucanotransferase activity"/>
    <property type="evidence" value="ECO:0007669"/>
    <property type="project" value="UniProtKB-EC"/>
</dbReference>
<dbReference type="PANTHER" id="PTHR32438:SF5">
    <property type="entry name" value="4-ALPHA-GLUCANOTRANSFERASE DPE1, CHLOROPLASTIC_AMYLOPLASTIC"/>
    <property type="match status" value="1"/>
</dbReference>
<dbReference type="Proteomes" id="UP000501812">
    <property type="component" value="Chromosome"/>
</dbReference>
<evidence type="ECO:0000313" key="12">
    <source>
        <dbReference type="Proteomes" id="UP000501812"/>
    </source>
</evidence>
<organism evidence="11 12">
    <name type="scientific">Luteolibacter luteus</name>
    <dbReference type="NCBI Taxonomy" id="2728835"/>
    <lineage>
        <taxon>Bacteria</taxon>
        <taxon>Pseudomonadati</taxon>
        <taxon>Verrucomicrobiota</taxon>
        <taxon>Verrucomicrobiia</taxon>
        <taxon>Verrucomicrobiales</taxon>
        <taxon>Verrucomicrobiaceae</taxon>
        <taxon>Luteolibacter</taxon>
    </lineage>
</organism>
<feature type="region of interest" description="Disordered" evidence="10">
    <location>
        <begin position="566"/>
        <end position="591"/>
    </location>
</feature>
<evidence type="ECO:0000256" key="5">
    <source>
        <dbReference type="ARBA" id="ARBA00022676"/>
    </source>
</evidence>
<comment type="similarity">
    <text evidence="2">Belongs to the disproportionating enzyme family.</text>
</comment>
<dbReference type="Pfam" id="PF02446">
    <property type="entry name" value="Glyco_hydro_77"/>
    <property type="match status" value="1"/>
</dbReference>
<dbReference type="AlphaFoldDB" id="A0A858REF4"/>
<sequence>MNASILDRRRAGMLVPVYALRSDRDLGIGDTAAVRDAVDFVAGLGMSVLQLLPIHETFGDHSPYNPISSRALSPAYVSLTPQEVPGLTHALLEQAAPESWLSQLRSGNVRHDAVYPLKTQILLTTAYHFLGLHASSMHEEFARFQDEQASWLRPYTLFRALVREYEGNTVWDDWRPEHRTHELAEAWLQRHSTREGLELLRTGFAFIQWVAWRQWKEVRAHAEERGVRLMGEMSFGVGLNSVDVWANPSLFDTEWSLGTRPLAHFDTSKDAERWGQNWGLPPYRWENHRSTGFQWLRERIGWESEFFHGCRLDHLRGYFRAYMFPWAGGARHVEFSSLSEEEAAQQTGGLLPRFIPGPDDDPTSAAMNELQGREIIGHLIEAAGSMDLVAEIMGEMPDYMTRALHELGLANLSFPQLERTEEGAVRAPGLFRELSLVAYANHDNAPLAQLLLHLQQASSEDPEGKSARDLKALLDFAGGSSTGFEGLDDELLGKFQGALFQTKGRLAVLMCSDLLGIPLRFNLPGSYGRGTWGDRLECPLGDLLRHPVYGPRISLVRDLIKSSGRSVVEGDDMPPTPPEVWVGTTGAKSAT</sequence>
<reference evidence="11 12" key="1">
    <citation type="submission" date="2020-04" db="EMBL/GenBank/DDBJ databases">
        <title>Luteolibacter sp. G-1-1-1 isolated from soil.</title>
        <authorList>
            <person name="Dahal R.H."/>
        </authorList>
    </citation>
    <scope>NUCLEOTIDE SEQUENCE [LARGE SCALE GENOMIC DNA]</scope>
    <source>
        <strain evidence="11 12">G-1-1-1</strain>
    </source>
</reference>
<evidence type="ECO:0000256" key="8">
    <source>
        <dbReference type="ARBA" id="ARBA00031423"/>
    </source>
</evidence>
<comment type="catalytic activity">
    <reaction evidence="1">
        <text>Transfers a segment of a (1-&gt;4)-alpha-D-glucan to a new position in an acceptor, which may be glucose or a (1-&gt;4)-alpha-D-glucan.</text>
        <dbReference type="EC" id="2.4.1.25"/>
    </reaction>
</comment>
<dbReference type="RefSeq" id="WP_169453326.1">
    <property type="nucleotide sequence ID" value="NZ_CP051774.1"/>
</dbReference>
<dbReference type="PANTHER" id="PTHR32438">
    <property type="entry name" value="4-ALPHA-GLUCANOTRANSFERASE DPE1, CHLOROPLASTIC/AMYLOPLASTIC"/>
    <property type="match status" value="1"/>
</dbReference>
<dbReference type="InterPro" id="IPR003385">
    <property type="entry name" value="Glyco_hydro_77"/>
</dbReference>
<evidence type="ECO:0000256" key="2">
    <source>
        <dbReference type="ARBA" id="ARBA00005684"/>
    </source>
</evidence>
<keyword evidence="12" id="KW-1185">Reference proteome</keyword>
<dbReference type="EC" id="2.4.1.25" evidence="3"/>
<keyword evidence="7" id="KW-0119">Carbohydrate metabolism</keyword>
<evidence type="ECO:0000256" key="4">
    <source>
        <dbReference type="ARBA" id="ARBA00020295"/>
    </source>
</evidence>
<protein>
    <recommendedName>
        <fullName evidence="4">4-alpha-glucanotransferase</fullName>
        <ecNumber evidence="3">2.4.1.25</ecNumber>
    </recommendedName>
    <alternativeName>
        <fullName evidence="8">Amylomaltase</fullName>
    </alternativeName>
    <alternativeName>
        <fullName evidence="9">Disproportionating enzyme</fullName>
    </alternativeName>
</protein>
<evidence type="ECO:0000256" key="9">
    <source>
        <dbReference type="ARBA" id="ARBA00031501"/>
    </source>
</evidence>
<dbReference type="GO" id="GO:0005975">
    <property type="term" value="P:carbohydrate metabolic process"/>
    <property type="evidence" value="ECO:0007669"/>
    <property type="project" value="InterPro"/>
</dbReference>
<gene>
    <name evidence="11" type="ORF">HHL09_04725</name>
</gene>
<name>A0A858REF4_9BACT</name>
<accession>A0A858REF4</accession>